<dbReference type="InParanoid" id="A0A0H2S4M4"/>
<keyword evidence="3" id="KW-0285">Flavoprotein</keyword>
<dbReference type="SUPFAM" id="SSF54373">
    <property type="entry name" value="FAD-linked reductases, C-terminal domain"/>
    <property type="match status" value="1"/>
</dbReference>
<dbReference type="InterPro" id="IPR007867">
    <property type="entry name" value="GMC_OxRtase_C"/>
</dbReference>
<keyword evidence="6" id="KW-0560">Oxidoreductase</keyword>
<organism evidence="10 11">
    <name type="scientific">Schizopora paradoxa</name>
    <dbReference type="NCBI Taxonomy" id="27342"/>
    <lineage>
        <taxon>Eukaryota</taxon>
        <taxon>Fungi</taxon>
        <taxon>Dikarya</taxon>
        <taxon>Basidiomycota</taxon>
        <taxon>Agaricomycotina</taxon>
        <taxon>Agaricomycetes</taxon>
        <taxon>Hymenochaetales</taxon>
        <taxon>Schizoporaceae</taxon>
        <taxon>Schizopora</taxon>
    </lineage>
</organism>
<dbReference type="Pfam" id="PF05199">
    <property type="entry name" value="GMC_oxred_C"/>
    <property type="match status" value="1"/>
</dbReference>
<evidence type="ECO:0000256" key="5">
    <source>
        <dbReference type="ARBA" id="ARBA00022827"/>
    </source>
</evidence>
<feature type="active site" description="Proton acceptor" evidence="7">
    <location>
        <position position="591"/>
    </location>
</feature>
<evidence type="ECO:0000256" key="6">
    <source>
        <dbReference type="ARBA" id="ARBA00023002"/>
    </source>
</evidence>
<dbReference type="InterPro" id="IPR036188">
    <property type="entry name" value="FAD/NAD-bd_sf"/>
</dbReference>
<dbReference type="GO" id="GO:0050660">
    <property type="term" value="F:flavin adenine dinucleotide binding"/>
    <property type="evidence" value="ECO:0007669"/>
    <property type="project" value="InterPro"/>
</dbReference>
<evidence type="ECO:0000256" key="4">
    <source>
        <dbReference type="ARBA" id="ARBA00022729"/>
    </source>
</evidence>
<accession>A0A0H2S4M4</accession>
<evidence type="ECO:0000256" key="8">
    <source>
        <dbReference type="PIRSR" id="PIRSR000137-2"/>
    </source>
</evidence>
<dbReference type="Pfam" id="PF00732">
    <property type="entry name" value="GMC_oxred_N"/>
    <property type="match status" value="1"/>
</dbReference>
<comment type="similarity">
    <text evidence="2">Belongs to the GMC oxidoreductase family.</text>
</comment>
<reference evidence="10 11" key="1">
    <citation type="submission" date="2015-04" db="EMBL/GenBank/DDBJ databases">
        <title>Complete genome sequence of Schizopora paradoxa KUC8140, a cosmopolitan wood degrader in East Asia.</title>
        <authorList>
            <consortium name="DOE Joint Genome Institute"/>
            <person name="Min B."/>
            <person name="Park H."/>
            <person name="Jang Y."/>
            <person name="Kim J.-J."/>
            <person name="Kim K.H."/>
            <person name="Pangilinan J."/>
            <person name="Lipzen A."/>
            <person name="Riley R."/>
            <person name="Grigoriev I.V."/>
            <person name="Spatafora J.W."/>
            <person name="Choi I.-G."/>
        </authorList>
    </citation>
    <scope>NUCLEOTIDE SEQUENCE [LARGE SCALE GENOMIC DNA]</scope>
    <source>
        <strain evidence="10 11">KUC8140</strain>
    </source>
</reference>
<evidence type="ECO:0000256" key="3">
    <source>
        <dbReference type="ARBA" id="ARBA00022630"/>
    </source>
</evidence>
<evidence type="ECO:0000256" key="2">
    <source>
        <dbReference type="ARBA" id="ARBA00010790"/>
    </source>
</evidence>
<dbReference type="Proteomes" id="UP000053477">
    <property type="component" value="Unassembled WGS sequence"/>
</dbReference>
<comment type="cofactor">
    <cofactor evidence="1 8">
        <name>FAD</name>
        <dbReference type="ChEBI" id="CHEBI:57692"/>
    </cofactor>
</comment>
<dbReference type="Gene3D" id="3.30.560.10">
    <property type="entry name" value="Glucose Oxidase, domain 3"/>
    <property type="match status" value="1"/>
</dbReference>
<keyword evidence="11" id="KW-1185">Reference proteome</keyword>
<feature type="active site" description="Proton donor" evidence="7">
    <location>
        <position position="548"/>
    </location>
</feature>
<sequence length="615" mass="66704">MPFTSASEALETSFDYVVIGGGTAGITVATRLAERSDLKVLLIEAGEYHGRDPLVDVPGFIGRTIANPKFDWAFKSTPQSGANHRVVPQPRGKGLGGSSLINYLGIFRPSKEEIDSLEKLGNKGWNWESILHSLKNSESPVPYEATSTIRDTYAIGADPDFHGVNGPIKMSFPKLLTTLHARLFTAGESLGIPKNKTINDCGAIGSVTPLYTLDPSTTTRSYAASGYLETNLHRKNLFVLTNAQVTKINFETKGLLQRTVSVDVLSQGTEYRISKIQRDIILSSGTLQTPQLLELSGIGHPDILSRHGIRTLINLPGVGENLQDHVGVTTIAQVETVDETVNDLIDPVIFKKHEELYANDKTGLLSTVPAAAFMFLPSKCLGSKEDIKAVEETMRTQSTKSSTITIPSLAFGLEKQYAIQRELFNDDKQAHGEIMNFLGHLPTFNSTPEPGKRYTTLSCSLTHPLSRGSVHIASADPLLPPEINPNYLANKTDLNLLVGVVEFALKLYNTKPLADHVKSICLPPQEAIAGGKEGLKAFVRDNCRPIYHPVGTASMLPRGDGGVVDASLKVYGTSNLRVVDLSILPLEPSCHTQSLAYAIGEKAADIIKAEISEED</sequence>
<dbReference type="AlphaFoldDB" id="A0A0H2S4M4"/>
<evidence type="ECO:0000256" key="7">
    <source>
        <dbReference type="PIRSR" id="PIRSR000137-1"/>
    </source>
</evidence>
<feature type="binding site" evidence="8">
    <location>
        <position position="245"/>
    </location>
    <ligand>
        <name>FAD</name>
        <dbReference type="ChEBI" id="CHEBI:57692"/>
    </ligand>
</feature>
<dbReference type="OrthoDB" id="269227at2759"/>
<evidence type="ECO:0000313" key="10">
    <source>
        <dbReference type="EMBL" id="KLO19195.1"/>
    </source>
</evidence>
<dbReference type="GO" id="GO:0016614">
    <property type="term" value="F:oxidoreductase activity, acting on CH-OH group of donors"/>
    <property type="evidence" value="ECO:0007669"/>
    <property type="project" value="InterPro"/>
</dbReference>
<dbReference type="PIRSF" id="PIRSF000137">
    <property type="entry name" value="Alcohol_oxidase"/>
    <property type="match status" value="1"/>
</dbReference>
<dbReference type="Gene3D" id="3.50.50.60">
    <property type="entry name" value="FAD/NAD(P)-binding domain"/>
    <property type="match status" value="1"/>
</dbReference>
<evidence type="ECO:0000259" key="9">
    <source>
        <dbReference type="PROSITE" id="PS00624"/>
    </source>
</evidence>
<keyword evidence="5 8" id="KW-0274">FAD</keyword>
<dbReference type="PANTHER" id="PTHR11552:SF201">
    <property type="entry name" value="GLUCOSE-METHANOL-CHOLINE OXIDOREDUCTASE N-TERMINAL DOMAIN-CONTAINING PROTEIN"/>
    <property type="match status" value="1"/>
</dbReference>
<feature type="domain" description="Glucose-methanol-choline oxidoreductase N-terminal" evidence="9">
    <location>
        <begin position="285"/>
        <end position="299"/>
    </location>
</feature>
<keyword evidence="4" id="KW-0732">Signal</keyword>
<dbReference type="EMBL" id="KQ085888">
    <property type="protein sequence ID" value="KLO19195.1"/>
    <property type="molecule type" value="Genomic_DNA"/>
</dbReference>
<dbReference type="InterPro" id="IPR012132">
    <property type="entry name" value="GMC_OxRdtase"/>
</dbReference>
<dbReference type="PROSITE" id="PS00624">
    <property type="entry name" value="GMC_OXRED_2"/>
    <property type="match status" value="1"/>
</dbReference>
<dbReference type="InterPro" id="IPR000172">
    <property type="entry name" value="GMC_OxRdtase_N"/>
</dbReference>
<evidence type="ECO:0000256" key="1">
    <source>
        <dbReference type="ARBA" id="ARBA00001974"/>
    </source>
</evidence>
<gene>
    <name evidence="10" type="ORF">SCHPADRAFT_899034</name>
</gene>
<dbReference type="STRING" id="27342.A0A0H2S4M4"/>
<name>A0A0H2S4M4_9AGAM</name>
<protein>
    <submittedName>
        <fullName evidence="10">Alcohol oxidase</fullName>
    </submittedName>
</protein>
<dbReference type="SUPFAM" id="SSF51905">
    <property type="entry name" value="FAD/NAD(P)-binding domain"/>
    <property type="match status" value="1"/>
</dbReference>
<proteinExistence type="inferred from homology"/>
<evidence type="ECO:0000313" key="11">
    <source>
        <dbReference type="Proteomes" id="UP000053477"/>
    </source>
</evidence>
<dbReference type="PANTHER" id="PTHR11552">
    <property type="entry name" value="GLUCOSE-METHANOL-CHOLINE GMC OXIDOREDUCTASE"/>
    <property type="match status" value="1"/>
</dbReference>